<evidence type="ECO:0000256" key="15">
    <source>
        <dbReference type="ARBA" id="ARBA00067341"/>
    </source>
</evidence>
<feature type="region of interest" description="Disordered" evidence="18">
    <location>
        <begin position="1"/>
        <end position="69"/>
    </location>
</feature>
<evidence type="ECO:0000259" key="19">
    <source>
        <dbReference type="SMART" id="SM00382"/>
    </source>
</evidence>
<evidence type="ECO:0000256" key="1">
    <source>
        <dbReference type="ARBA" id="ARBA00004245"/>
    </source>
</evidence>
<accession>A0A3B3SHW7</accession>
<feature type="region of interest" description="Disordered" evidence="18">
    <location>
        <begin position="105"/>
        <end position="190"/>
    </location>
</feature>
<feature type="region of interest" description="Disordered" evidence="18">
    <location>
        <begin position="1667"/>
        <end position="1695"/>
    </location>
</feature>
<feature type="region of interest" description="Disordered" evidence="18">
    <location>
        <begin position="1142"/>
        <end position="1189"/>
    </location>
</feature>
<dbReference type="OrthoDB" id="2161974at2759"/>
<feature type="compositionally biased region" description="Low complexity" evidence="18">
    <location>
        <begin position="145"/>
        <end position="155"/>
    </location>
</feature>
<keyword evidence="4" id="KW-0488">Methylation</keyword>
<evidence type="ECO:0000256" key="5">
    <source>
        <dbReference type="ARBA" id="ARBA00022490"/>
    </source>
</evidence>
<feature type="region of interest" description="Disordered" evidence="18">
    <location>
        <begin position="323"/>
        <end position="382"/>
    </location>
</feature>
<feature type="compositionally biased region" description="Low complexity" evidence="18">
    <location>
        <begin position="721"/>
        <end position="753"/>
    </location>
</feature>
<dbReference type="GO" id="GO:0043194">
    <property type="term" value="C:axon initial segment"/>
    <property type="evidence" value="ECO:0007669"/>
    <property type="project" value="TreeGrafter"/>
</dbReference>
<evidence type="ECO:0000256" key="7">
    <source>
        <dbReference type="ARBA" id="ARBA00022701"/>
    </source>
</evidence>
<keyword evidence="6" id="KW-0597">Phosphoprotein</keyword>
<feature type="compositionally biased region" description="Gly residues" evidence="18">
    <location>
        <begin position="960"/>
        <end position="975"/>
    </location>
</feature>
<feature type="region of interest" description="Disordered" evidence="18">
    <location>
        <begin position="695"/>
        <end position="857"/>
    </location>
</feature>
<reference evidence="20" key="2">
    <citation type="submission" date="2025-09" db="UniProtKB">
        <authorList>
            <consortium name="Ensembl"/>
        </authorList>
    </citation>
    <scope>IDENTIFICATION</scope>
</reference>
<keyword evidence="21" id="KW-1185">Reference proteome</keyword>
<keyword evidence="5" id="KW-0963">Cytoplasm</keyword>
<dbReference type="GO" id="GO:0001764">
    <property type="term" value="P:neuron migration"/>
    <property type="evidence" value="ECO:0007669"/>
    <property type="project" value="TreeGrafter"/>
</dbReference>
<evidence type="ECO:0000256" key="18">
    <source>
        <dbReference type="SAM" id="MobiDB-lite"/>
    </source>
</evidence>
<feature type="compositionally biased region" description="Polar residues" evidence="18">
    <location>
        <begin position="1287"/>
        <end position="1309"/>
    </location>
</feature>
<feature type="coiled-coil region" evidence="17">
    <location>
        <begin position="1455"/>
        <end position="1489"/>
    </location>
</feature>
<proteinExistence type="inferred from homology"/>
<evidence type="ECO:0000313" key="21">
    <source>
        <dbReference type="Proteomes" id="UP000261540"/>
    </source>
</evidence>
<evidence type="ECO:0000256" key="11">
    <source>
        <dbReference type="ARBA" id="ARBA00023054"/>
    </source>
</evidence>
<feature type="region of interest" description="Disordered" evidence="18">
    <location>
        <begin position="1564"/>
        <end position="1611"/>
    </location>
</feature>
<feature type="region of interest" description="Disordered" evidence="18">
    <location>
        <begin position="1499"/>
        <end position="1526"/>
    </location>
</feature>
<dbReference type="Proteomes" id="UP000261540">
    <property type="component" value="Unplaced"/>
</dbReference>
<dbReference type="PANTHER" id="PTHR12784">
    <property type="entry name" value="STEERIN"/>
    <property type="match status" value="1"/>
</dbReference>
<dbReference type="InterPro" id="IPR003593">
    <property type="entry name" value="AAA+_ATPase"/>
</dbReference>
<dbReference type="InterPro" id="IPR027417">
    <property type="entry name" value="P-loop_NTPase"/>
</dbReference>
<protein>
    <recommendedName>
        <fullName evidence="15">Neuron navigator 1</fullName>
    </recommendedName>
    <alternativeName>
        <fullName evidence="16">Pore membrane and/or filament-interacting-like protein 3</fullName>
    </alternativeName>
</protein>
<feature type="compositionally biased region" description="Low complexity" evidence="18">
    <location>
        <begin position="1504"/>
        <end position="1522"/>
    </location>
</feature>
<evidence type="ECO:0000256" key="12">
    <source>
        <dbReference type="ARBA" id="ARBA00023212"/>
    </source>
</evidence>
<feature type="coiled-coil region" evidence="17">
    <location>
        <begin position="1399"/>
        <end position="1426"/>
    </location>
</feature>
<evidence type="ECO:0000256" key="3">
    <source>
        <dbReference type="ARBA" id="ARBA00022473"/>
    </source>
</evidence>
<dbReference type="InterPro" id="IPR039041">
    <property type="entry name" value="Nav/unc-53"/>
</dbReference>
<keyword evidence="10" id="KW-0007">Acetylation</keyword>
<evidence type="ECO:0000256" key="6">
    <source>
        <dbReference type="ARBA" id="ARBA00022553"/>
    </source>
</evidence>
<dbReference type="SMART" id="SM00382">
    <property type="entry name" value="AAA"/>
    <property type="match status" value="1"/>
</dbReference>
<feature type="compositionally biased region" description="Basic and acidic residues" evidence="18">
    <location>
        <begin position="894"/>
        <end position="903"/>
    </location>
</feature>
<feature type="compositionally biased region" description="Basic and acidic residues" evidence="18">
    <location>
        <begin position="870"/>
        <end position="879"/>
    </location>
</feature>
<sequence>MSGGVHVKSAPRNQAGSGIPTPRSMLPTPKPDPQHLVGGLPHPSRQIPLPAKNSLTSSSSISPASRDLLRDTTLRSRVLLQRSSIPLAHAASKATCAALRCDGTRSAYSSPSISRKVAPRSKDTMDAPQGACSLEALREPRRNGNRNGPAGAPRAQQRRLDNTEHPGSKVPAAEEKGGPSGQDREQTLCPYKPNNANLVCGLPAYGLGAPPRSKLSLQRGKAGSLSDEEMETPETLSPATPAPVPMPAKDQRDKPPEGKSVPGVNMAAIAPFRYRLQVQQDNDTSSLEDLSDCSSDSMEVCCEDLSTGGMLGASLKGREVALEAEREGSSETYGQAESKRTPGSMAARRGKTGIPAATPRSELRVYRGGNPEGRPPVPAGLRKQKSLTNLCVLTDAEKKMQLSEPKWCDDMSKPASAHLKAGKPKEAGLGGSVGASPLSRSLSKSEHSLFQGKPKPFSPLAAPTTLGKPSRIPRGPYAEVKPISKAPEPVEDSKSDDEILSSKANANANTKKLTDPPGPMGKGQGVDGEGKPYLKVDPELVVTVLGDLEQLLFSQMLDPESQRKRTVQNVLDLRQNLEDTMSSLRGSQLSHSCLETGVCYDSDETNARSVSSLSNRSSPLSWHYGQSSPRLQAGDAPSSTGGPVSGTFGPHGTPVRAPSHLSRISRIELVESLHAEDGNLKSGYLSDSDLLNKSLHEDNYDEDDDEDDDDDDDLANGWDESSSISSGLSDGSDNLSSEECNGSSSLTSLPTSPVGSRRNSAVVLRTDAEKRSLVESGLSWYSEDGKAHHKADSSAYDTGSLKTESSRKWRKSRPQETTGGEDGMPKGELKKPQTLGHPGALKKGRNPPVGVTSPITHTSQSVLKVAVPRSDQKALDKAKMAVKATGLQRSCSDAGKERGETRKPPSGLVRPSPSGSFGYKKLTPATGTATVMTAGGTTISGGSATVGKTPRSSGIPVKPVGGGGGGGGSGGGGGRKTSLDVANCDPGFLSPNARTNIQYRSLPRPAKPSAMSLTGRCGPRPVSSSMDTSVLSLKPVSLTCATGGTGGSRLKEMAAKAGGRAGAGPVNQTDREKEKEKAKAKAGASEPESGPFKSTQVPGDSGTKMLGPRPSTGGRLSELPSPSTHRAQGKLLIGKPVCLSQLDSLNSNSEDGGLAINTEPPPKEPSYSKLQDLAAPSGVGTPCLTPSPAPVLNVNSPSCFGDSALPYPRLSGLHRSMESLSLPMSVAPSDGYPGPQPQDEERPPGGWLPGGKASLTVTESSQRDRNTLPKKGLSSRQSEEEGRRHSQTIVGLTESQTPPQLLSPTSVSQTSIGKGAFSGIVAPPPVGSAPRMTRSNSIPAHDGTFELCGASPLGSTLSLVDRPRSMIRSGSFREPGDDVHGSVLSLASSASSSYSSAEERMQGEQIRKLRRELESSQEKVANLTTQLSANANLVAAFEQSLTLMTARLQSLSVSAEQKDSELLDLRETIENLKTKNTETQAVIQGALNNPNMTPKELRIRRQNSSESISSLNSITSHSSIGSYKDADAKKKKKKSWLKNSFNKAFSIKKGPKSTTSYSDIEEIATPDSSAPSSPKLSHESGDAAPVSLQPPPSAASAPIAEGTQVTENDEKAVTDLRSELWEKERMLTDIRLEALNSAHHLEQLQEAMNNMQSTVENLKAENDQLKTGTVTTLNPGPTTSTSQPSGLTSLLASSPRQSMTMTLTKSFSMSLNESPVPDISPTNALSLLPSQKDDCVRVVVCIVDQHVFKDEVKQQDFFIGSIKVNGKTDWTVLDAAICQAFKDYINVVDPASSLGLSTDSIYSYQINHGKRVLGAEPPETTPSRCMAQGPCNVIVTLKGLKEKCVDNLVFETLIPKPMMQHYISLLLKHRRLVLSGPSGTGKTYLTYRLAEYLVERSGREAMEGIAVTYNMHRQSCKDLQLYLSNLANQIDRESGIGELPLVVILDDISDASAISELVNGALTCKYHKCPYIIGTTNQPVKMTPNHGLHLSFRMVTFSNNVEPANGFLVRYLHRKMVEADNDNLESQGLLRVLDWVPKLWYHLHTFLEKHSTSDFLIGPCFFLSCPVTVEEFRSWFIDLWNHSIIPYLQEGAKDGIKIHGQKAAWEDPVEWVRGTLPWPSAQQDQAKLVHLPPPTMAPGGVGQPSEDRVGKENLPSSMESDPLMAMLLKLQESANYIESPDGETSLDPTFQATL</sequence>
<evidence type="ECO:0000256" key="17">
    <source>
        <dbReference type="SAM" id="Coils"/>
    </source>
</evidence>
<dbReference type="Pfam" id="PF25408">
    <property type="entry name" value="AAA_lid_NAV1"/>
    <property type="match status" value="1"/>
</dbReference>
<dbReference type="GeneTree" id="ENSGT00940000156637"/>
<dbReference type="SUPFAM" id="SSF52540">
    <property type="entry name" value="P-loop containing nucleoside triphosphate hydrolases"/>
    <property type="match status" value="1"/>
</dbReference>
<feature type="region of interest" description="Disordered" evidence="18">
    <location>
        <begin position="869"/>
        <end position="921"/>
    </location>
</feature>
<feature type="region of interest" description="Disordered" evidence="18">
    <location>
        <begin position="938"/>
        <end position="1127"/>
    </location>
</feature>
<evidence type="ECO:0000256" key="4">
    <source>
        <dbReference type="ARBA" id="ARBA00022481"/>
    </source>
</evidence>
<feature type="compositionally biased region" description="Polar residues" evidence="18">
    <location>
        <begin position="1022"/>
        <end position="1031"/>
    </location>
</feature>
<feature type="domain" description="AAA+ ATPase" evidence="19">
    <location>
        <begin position="1868"/>
        <end position="2007"/>
    </location>
</feature>
<feature type="compositionally biased region" description="Basic and acidic residues" evidence="18">
    <location>
        <begin position="1069"/>
        <end position="1079"/>
    </location>
</feature>
<feature type="region of interest" description="Disordered" evidence="18">
    <location>
        <begin position="2133"/>
        <end position="2157"/>
    </location>
</feature>
<dbReference type="InterPro" id="IPR057126">
    <property type="entry name" value="NAV1-like_ubiquitin-like"/>
</dbReference>
<comment type="similarity">
    <text evidence="2">Belongs to the Nav/unc-53 family.</text>
</comment>
<feature type="compositionally biased region" description="Low complexity" evidence="18">
    <location>
        <begin position="54"/>
        <end position="66"/>
    </location>
</feature>
<feature type="region of interest" description="Disordered" evidence="18">
    <location>
        <begin position="609"/>
        <end position="660"/>
    </location>
</feature>
<dbReference type="Gene3D" id="3.40.50.300">
    <property type="entry name" value="P-loop containing nucleotide triphosphate hydrolases"/>
    <property type="match status" value="1"/>
</dbReference>
<keyword evidence="3" id="KW-0217">Developmental protein</keyword>
<evidence type="ECO:0000256" key="9">
    <source>
        <dbReference type="ARBA" id="ARBA00022902"/>
    </source>
</evidence>
<dbReference type="PANTHER" id="PTHR12784:SF3">
    <property type="entry name" value="NEURON NAVIGATOR 1"/>
    <property type="match status" value="1"/>
</dbReference>
<feature type="region of interest" description="Disordered" evidence="18">
    <location>
        <begin position="1221"/>
        <end position="1309"/>
    </location>
</feature>
<dbReference type="FunFam" id="3.40.50.300:FF:000409">
    <property type="entry name" value="Neuron navigator 1"/>
    <property type="match status" value="1"/>
</dbReference>
<dbReference type="GO" id="GO:0005874">
    <property type="term" value="C:microtubule"/>
    <property type="evidence" value="ECO:0007669"/>
    <property type="project" value="UniProtKB-KW"/>
</dbReference>
<feature type="region of interest" description="Disordered" evidence="18">
    <location>
        <begin position="210"/>
        <end position="263"/>
    </location>
</feature>
<evidence type="ECO:0000256" key="16">
    <source>
        <dbReference type="ARBA" id="ARBA00080430"/>
    </source>
</evidence>
<dbReference type="Ensembl" id="ENSPKIT00000010772.1">
    <property type="protein sequence ID" value="ENSPKIP00000029968.1"/>
    <property type="gene ID" value="ENSPKIG00000010793.1"/>
</dbReference>
<evidence type="ECO:0000256" key="14">
    <source>
        <dbReference type="ARBA" id="ARBA00064590"/>
    </source>
</evidence>
<feature type="compositionally biased region" description="Basic and acidic residues" evidence="18">
    <location>
        <begin position="158"/>
        <end position="186"/>
    </location>
</feature>
<dbReference type="STRING" id="1676925.ENSPKIP00000029968"/>
<feature type="compositionally biased region" description="Basic and acidic residues" evidence="18">
    <location>
        <begin position="783"/>
        <end position="792"/>
    </location>
</feature>
<keyword evidence="11 17" id="KW-0175">Coiled coil</keyword>
<dbReference type="InterPro" id="IPR057568">
    <property type="entry name" value="CortBP2_NAV1-like_AAA_lid"/>
</dbReference>
<keyword evidence="8" id="KW-0221">Differentiation</keyword>
<organism evidence="20 21">
    <name type="scientific">Paramormyrops kingsleyae</name>
    <dbReference type="NCBI Taxonomy" id="1676925"/>
    <lineage>
        <taxon>Eukaryota</taxon>
        <taxon>Metazoa</taxon>
        <taxon>Chordata</taxon>
        <taxon>Craniata</taxon>
        <taxon>Vertebrata</taxon>
        <taxon>Euteleostomi</taxon>
        <taxon>Actinopterygii</taxon>
        <taxon>Neopterygii</taxon>
        <taxon>Teleostei</taxon>
        <taxon>Osteoglossocephala</taxon>
        <taxon>Osteoglossomorpha</taxon>
        <taxon>Osteoglossiformes</taxon>
        <taxon>Mormyridae</taxon>
        <taxon>Paramormyrops</taxon>
    </lineage>
</organism>
<feature type="compositionally biased region" description="Basic and acidic residues" evidence="18">
    <location>
        <begin position="402"/>
        <end position="412"/>
    </location>
</feature>
<comment type="subunit">
    <text evidence="14">Interacts with tubulin.</text>
</comment>
<comment type="function">
    <text evidence="13">May be involved in neuronal migration.</text>
</comment>
<feature type="compositionally biased region" description="Polar residues" evidence="18">
    <location>
        <begin position="1566"/>
        <end position="1575"/>
    </location>
</feature>
<feature type="region of interest" description="Disordered" evidence="18">
    <location>
        <begin position="402"/>
        <end position="531"/>
    </location>
</feature>
<name>A0A3B3SHW7_9TELE</name>
<evidence type="ECO:0000256" key="2">
    <source>
        <dbReference type="ARBA" id="ARBA00006255"/>
    </source>
</evidence>
<evidence type="ECO:0000256" key="13">
    <source>
        <dbReference type="ARBA" id="ARBA00059345"/>
    </source>
</evidence>
<keyword evidence="7" id="KW-0493">Microtubule</keyword>
<evidence type="ECO:0000256" key="8">
    <source>
        <dbReference type="ARBA" id="ARBA00022782"/>
    </source>
</evidence>
<feature type="compositionally biased region" description="Polar residues" evidence="18">
    <location>
        <begin position="502"/>
        <end position="511"/>
    </location>
</feature>
<evidence type="ECO:0000313" key="20">
    <source>
        <dbReference type="Ensembl" id="ENSPKIP00000029968.1"/>
    </source>
</evidence>
<keyword evidence="9" id="KW-0524">Neurogenesis</keyword>
<feature type="compositionally biased region" description="Acidic residues" evidence="18">
    <location>
        <begin position="699"/>
        <end position="714"/>
    </location>
</feature>
<dbReference type="Pfam" id="PF23092">
    <property type="entry name" value="Ubiquitin_6"/>
    <property type="match status" value="1"/>
</dbReference>
<comment type="subcellular location">
    <subcellularLocation>
        <location evidence="1">Cytoplasm</location>
        <location evidence="1">Cytoskeleton</location>
    </subcellularLocation>
</comment>
<evidence type="ECO:0000256" key="10">
    <source>
        <dbReference type="ARBA" id="ARBA00022990"/>
    </source>
</evidence>
<feature type="compositionally biased region" description="Low complexity" evidence="18">
    <location>
        <begin position="609"/>
        <end position="621"/>
    </location>
</feature>
<reference evidence="20" key="1">
    <citation type="submission" date="2025-08" db="UniProtKB">
        <authorList>
            <consortium name="Ensembl"/>
        </authorList>
    </citation>
    <scope>IDENTIFICATION</scope>
</reference>
<keyword evidence="12" id="KW-0206">Cytoskeleton</keyword>
<dbReference type="GO" id="GO:0001578">
    <property type="term" value="P:microtubule bundle formation"/>
    <property type="evidence" value="ECO:0007669"/>
    <property type="project" value="TreeGrafter"/>
</dbReference>